<evidence type="ECO:0000256" key="10">
    <source>
        <dbReference type="ARBA" id="ARBA00023014"/>
    </source>
</evidence>
<proteinExistence type="inferred from homology"/>
<evidence type="ECO:0000256" key="7">
    <source>
        <dbReference type="ARBA" id="ARBA00022763"/>
    </source>
</evidence>
<dbReference type="RefSeq" id="WP_281805763.1">
    <property type="nucleotide sequence ID" value="NZ_BSDO01000001.1"/>
</dbReference>
<dbReference type="GO" id="GO:0004844">
    <property type="term" value="F:uracil DNA N-glycosylase activity"/>
    <property type="evidence" value="ECO:0007669"/>
    <property type="project" value="UniProtKB-EC"/>
</dbReference>
<dbReference type="PANTHER" id="PTHR33693">
    <property type="entry name" value="TYPE-5 URACIL-DNA GLYCOSYLASE"/>
    <property type="match status" value="1"/>
</dbReference>
<sequence length="294" mass="31190">MDVTADRDFDDWADILAFHWEAGVDVAIGEVPVDRFAESAAEPSRPRAPAAPARDATAGQAGMAPRSPAPSRNQPAYSSAPATPTLVTQPPDEAVMGAREAARAATSLDELKAILDGFEGCALKRTASRLVFADGNPAAKVMFVGEAPGRDEDQQGLPFVGRSGKLLDLMLAAIGLDRTSAYIANVIPWRPPGNRTPTPQETSVCLPFIARQIELADPDILVCLGGPSAQALLGTTEGITKLRGRFMDYDTGTRTIRAIATFHPAYLLRTPLGKRFAWRDMLAVEALLAGKGGA</sequence>
<evidence type="ECO:0000256" key="2">
    <source>
        <dbReference type="ARBA" id="ARBA00006521"/>
    </source>
</evidence>
<evidence type="ECO:0000259" key="13">
    <source>
        <dbReference type="SMART" id="SM00986"/>
    </source>
</evidence>
<dbReference type="EC" id="3.2.2.27" evidence="3"/>
<dbReference type="GO" id="GO:0016779">
    <property type="term" value="F:nucleotidyltransferase activity"/>
    <property type="evidence" value="ECO:0007669"/>
    <property type="project" value="UniProtKB-KW"/>
</dbReference>
<dbReference type="GeneID" id="95761740"/>
<dbReference type="Proteomes" id="UP001245370">
    <property type="component" value="Unassembled WGS sequence"/>
</dbReference>
<evidence type="ECO:0000256" key="11">
    <source>
        <dbReference type="ARBA" id="ARBA00023204"/>
    </source>
</evidence>
<name>A0A9W6FKG5_XANFL</name>
<keyword evidence="9" id="KW-0408">Iron</keyword>
<accession>A0A9W6FKG5</accession>
<dbReference type="InterPro" id="IPR005273">
    <property type="entry name" value="Ura-DNA_glyco_family4"/>
</dbReference>
<organism evidence="14 16">
    <name type="scientific">Xanthobacter flavus</name>
    <dbReference type="NCBI Taxonomy" id="281"/>
    <lineage>
        <taxon>Bacteria</taxon>
        <taxon>Pseudomonadati</taxon>
        <taxon>Pseudomonadota</taxon>
        <taxon>Alphaproteobacteria</taxon>
        <taxon>Hyphomicrobiales</taxon>
        <taxon>Xanthobacteraceae</taxon>
        <taxon>Xanthobacter</taxon>
    </lineage>
</organism>
<reference evidence="15 17" key="2">
    <citation type="submission" date="2023-07" db="EMBL/GenBank/DDBJ databases">
        <title>Genomic Encyclopedia of Type Strains, Phase IV (KMG-IV): sequencing the most valuable type-strain genomes for metagenomic binning, comparative biology and taxonomic classification.</title>
        <authorList>
            <person name="Goeker M."/>
        </authorList>
    </citation>
    <scope>NUCLEOTIDE SEQUENCE [LARGE SCALE GENOMIC DNA]</scope>
    <source>
        <strain evidence="15 17">DSM 338</strain>
    </source>
</reference>
<feature type="compositionally biased region" description="Low complexity" evidence="12">
    <location>
        <begin position="38"/>
        <end position="54"/>
    </location>
</feature>
<keyword evidence="6" id="KW-0479">Metal-binding</keyword>
<evidence type="ECO:0000256" key="6">
    <source>
        <dbReference type="ARBA" id="ARBA00022723"/>
    </source>
</evidence>
<keyword evidence="17" id="KW-1185">Reference proteome</keyword>
<reference evidence="14" key="1">
    <citation type="submission" date="2022-12" db="EMBL/GenBank/DDBJ databases">
        <title>Reference genome sequencing for broad-spectrum identification of bacterial and archaeal isolates by mass spectrometry.</title>
        <authorList>
            <person name="Sekiguchi Y."/>
            <person name="Tourlousse D.M."/>
        </authorList>
    </citation>
    <scope>NUCLEOTIDE SEQUENCE</scope>
    <source>
        <strain evidence="14">301</strain>
    </source>
</reference>
<evidence type="ECO:0000313" key="17">
    <source>
        <dbReference type="Proteomes" id="UP001245370"/>
    </source>
</evidence>
<evidence type="ECO:0000256" key="1">
    <source>
        <dbReference type="ARBA" id="ARBA00001400"/>
    </source>
</evidence>
<keyword evidence="15" id="KW-0548">Nucleotidyltransferase</keyword>
<dbReference type="InterPro" id="IPR051536">
    <property type="entry name" value="UDG_Type-4/5"/>
</dbReference>
<dbReference type="GO" id="GO:0006281">
    <property type="term" value="P:DNA repair"/>
    <property type="evidence" value="ECO:0007669"/>
    <property type="project" value="UniProtKB-KW"/>
</dbReference>
<protein>
    <recommendedName>
        <fullName evidence="4">Type-4 uracil-DNA glycosylase</fullName>
        <ecNumber evidence="3">3.2.2.27</ecNumber>
    </recommendedName>
</protein>
<dbReference type="GO" id="GO:0051539">
    <property type="term" value="F:4 iron, 4 sulfur cluster binding"/>
    <property type="evidence" value="ECO:0007669"/>
    <property type="project" value="UniProtKB-KW"/>
</dbReference>
<feature type="domain" description="Uracil-DNA glycosylase-like" evidence="13">
    <location>
        <begin position="132"/>
        <end position="282"/>
    </location>
</feature>
<comment type="caution">
    <text evidence="14">The sequence shown here is derived from an EMBL/GenBank/DDBJ whole genome shotgun (WGS) entry which is preliminary data.</text>
</comment>
<comment type="similarity">
    <text evidence="2">Belongs to the uracil-DNA glycosylase (UDG) superfamily. Type 4 (UDGa) family.</text>
</comment>
<dbReference type="AlphaFoldDB" id="A0A9W6FKG5"/>
<keyword evidence="15" id="KW-0808">Transferase</keyword>
<keyword evidence="10" id="KW-0411">Iron-sulfur</keyword>
<dbReference type="CDD" id="cd10030">
    <property type="entry name" value="UDG-F4_TTUDGA_SPO1dp_like"/>
    <property type="match status" value="1"/>
</dbReference>
<keyword evidence="5" id="KW-0004">4Fe-4S</keyword>
<feature type="compositionally biased region" description="Polar residues" evidence="12">
    <location>
        <begin position="70"/>
        <end position="88"/>
    </location>
</feature>
<keyword evidence="8" id="KW-0378">Hydrolase</keyword>
<evidence type="ECO:0000313" key="14">
    <source>
        <dbReference type="EMBL" id="GLI21272.1"/>
    </source>
</evidence>
<gene>
    <name evidence="15" type="ORF">GGQ86_001459</name>
    <name evidence="14" type="ORF">XFLAVUS301_09460</name>
</gene>
<dbReference type="EMBL" id="JAVDPY010000002">
    <property type="protein sequence ID" value="MDR6332995.1"/>
    <property type="molecule type" value="Genomic_DNA"/>
</dbReference>
<dbReference type="PANTHER" id="PTHR33693:SF1">
    <property type="entry name" value="TYPE-4 URACIL-DNA GLYCOSYLASE"/>
    <property type="match status" value="1"/>
</dbReference>
<dbReference type="EMBL" id="BSDO01000001">
    <property type="protein sequence ID" value="GLI21272.1"/>
    <property type="molecule type" value="Genomic_DNA"/>
</dbReference>
<dbReference type="GO" id="GO:0046872">
    <property type="term" value="F:metal ion binding"/>
    <property type="evidence" value="ECO:0007669"/>
    <property type="project" value="UniProtKB-KW"/>
</dbReference>
<evidence type="ECO:0000313" key="16">
    <source>
        <dbReference type="Proteomes" id="UP001144397"/>
    </source>
</evidence>
<dbReference type="NCBIfam" id="TIGR00758">
    <property type="entry name" value="UDG_fam4"/>
    <property type="match status" value="1"/>
</dbReference>
<dbReference type="SMART" id="SM00986">
    <property type="entry name" value="UDG"/>
    <property type="match status" value="1"/>
</dbReference>
<feature type="region of interest" description="Disordered" evidence="12">
    <location>
        <begin position="38"/>
        <end position="90"/>
    </location>
</feature>
<dbReference type="SUPFAM" id="SSF52141">
    <property type="entry name" value="Uracil-DNA glycosylase-like"/>
    <property type="match status" value="1"/>
</dbReference>
<keyword evidence="7" id="KW-0227">DNA damage</keyword>
<dbReference type="InterPro" id="IPR036895">
    <property type="entry name" value="Uracil-DNA_glycosylase-like_sf"/>
</dbReference>
<dbReference type="InterPro" id="IPR005122">
    <property type="entry name" value="Uracil-DNA_glycosylase-like"/>
</dbReference>
<evidence type="ECO:0000256" key="5">
    <source>
        <dbReference type="ARBA" id="ARBA00022485"/>
    </source>
</evidence>
<evidence type="ECO:0000256" key="3">
    <source>
        <dbReference type="ARBA" id="ARBA00012030"/>
    </source>
</evidence>
<evidence type="ECO:0000313" key="15">
    <source>
        <dbReference type="EMBL" id="MDR6332995.1"/>
    </source>
</evidence>
<dbReference type="Proteomes" id="UP001144397">
    <property type="component" value="Unassembled WGS sequence"/>
</dbReference>
<comment type="catalytic activity">
    <reaction evidence="1">
        <text>Hydrolyzes single-stranded DNA or mismatched double-stranded DNA and polynucleotides, releasing free uracil.</text>
        <dbReference type="EC" id="3.2.2.27"/>
    </reaction>
</comment>
<dbReference type="Pfam" id="PF03167">
    <property type="entry name" value="UDG"/>
    <property type="match status" value="1"/>
</dbReference>
<dbReference type="SMART" id="SM00987">
    <property type="entry name" value="UreE_C"/>
    <property type="match status" value="1"/>
</dbReference>
<dbReference type="Gene3D" id="3.40.470.10">
    <property type="entry name" value="Uracil-DNA glycosylase-like domain"/>
    <property type="match status" value="1"/>
</dbReference>
<evidence type="ECO:0000256" key="9">
    <source>
        <dbReference type="ARBA" id="ARBA00023004"/>
    </source>
</evidence>
<evidence type="ECO:0000256" key="12">
    <source>
        <dbReference type="SAM" id="MobiDB-lite"/>
    </source>
</evidence>
<keyword evidence="11" id="KW-0234">DNA repair</keyword>
<evidence type="ECO:0000256" key="8">
    <source>
        <dbReference type="ARBA" id="ARBA00022801"/>
    </source>
</evidence>
<evidence type="ECO:0000256" key="4">
    <source>
        <dbReference type="ARBA" id="ARBA00019403"/>
    </source>
</evidence>